<reference evidence="2" key="1">
    <citation type="journal article" date="2023" name="Front. Plant Sci.">
        <title>Chromosomal-level genome assembly of Melastoma candidum provides insights into trichome evolution.</title>
        <authorList>
            <person name="Zhong Y."/>
            <person name="Wu W."/>
            <person name="Sun C."/>
            <person name="Zou P."/>
            <person name="Liu Y."/>
            <person name="Dai S."/>
            <person name="Zhou R."/>
        </authorList>
    </citation>
    <scope>NUCLEOTIDE SEQUENCE [LARGE SCALE GENOMIC DNA]</scope>
</reference>
<sequence>MGVMSRRVVPVCGNLCFFCPSMRARSRQPLKRYKKLISDIFPRNQEAELNDRKIGKLCEYASRNPLRIPQITNQLEQRFYKDLRNESFGSVKVVLCVYGKLLSTCKEQISLFASSLLGILRVLLEQTQQDEMQILGCSTLVDFMNCQVDSTYVFNLEGLIPKLCQMAGDVGDDDKALRLRSAGMQALGCLVLFLGEHSHISMDFDKIMSVMVENYACLQVNKGDSQVQVDGQYQHPLFWNESRPDQAAAFPGMNNKVIPISGHSITHDRTMDTSKCPSYWSRVCLQNMAKLAKEAATVRRILEPLFHIFDKENNWSLDKGIGCSVLLYFQELLEESGGNSDALLSTLVKYLENKNIAGKPLLQINIVHVITQLTRNAKQRSSVAMIGALSDLIKQLKRCLHSAAEMLDSGAGSSKDAIDLQSALENCISELSRKIRDVGSILDMMAVVLESVPAITTALARSTMYAVYRTALIISPMQSISNDKKAFPHALFHNLLLSLSHTDHETRVGAHSILSIVLMPSLLPRSSQEGSSFPVESNFPLWRTSLKLTKRSVGHKNEEVNATEPVTVQQEETIISEDPDHPRVSGILFNSQSYKLAVVDGETPLTSLRLSSHQVSLLLSSIWVQATSFENTPANYEAMAHTYNVAFLFTWSKTSNYTSLVQCFQLALSLRSISLDGEGGFQPSRRRSIYTLATCMLLFAAKAGSFLELVSFIKTPLTEKTIDPCLELIDDSRLRAVYSVPQTGITTEEDEASVQKSLSEVGSDDKQFKETIFSHLTAKLEHLPEEELSDLKGQFLEAFLPDEAYPTGAPLFMDTPKPCSPLAQIDFPALEDDMPIAGFTDDEVYLEPCGSQSDRKSSLSSNTMDIISVNQLLASVLETASQVTNMPVSSTPVPYDQMKNQCEALVTGKLLKMSVLHSVKNGEETRAIVLSCGSARDLPIPDLGLEASENKLVLCCAQGYRQHSLRLPPSSPYDNFLKAAGC</sequence>
<comment type="caution">
    <text evidence="1">The sequence shown here is derived from an EMBL/GenBank/DDBJ whole genome shotgun (WGS) entry which is preliminary data.</text>
</comment>
<accession>A0ACB9QDT2</accession>
<name>A0ACB9QDT2_9MYRT</name>
<dbReference type="Proteomes" id="UP001057402">
    <property type="component" value="Chromosome 6"/>
</dbReference>
<gene>
    <name evidence="1" type="ORF">MLD38_020418</name>
</gene>
<evidence type="ECO:0000313" key="1">
    <source>
        <dbReference type="EMBL" id="KAI4364308.1"/>
    </source>
</evidence>
<evidence type="ECO:0000313" key="2">
    <source>
        <dbReference type="Proteomes" id="UP001057402"/>
    </source>
</evidence>
<protein>
    <submittedName>
        <fullName evidence="1">Uncharacterized protein</fullName>
    </submittedName>
</protein>
<proteinExistence type="predicted"/>
<organism evidence="1 2">
    <name type="scientific">Melastoma candidum</name>
    <dbReference type="NCBI Taxonomy" id="119954"/>
    <lineage>
        <taxon>Eukaryota</taxon>
        <taxon>Viridiplantae</taxon>
        <taxon>Streptophyta</taxon>
        <taxon>Embryophyta</taxon>
        <taxon>Tracheophyta</taxon>
        <taxon>Spermatophyta</taxon>
        <taxon>Magnoliopsida</taxon>
        <taxon>eudicotyledons</taxon>
        <taxon>Gunneridae</taxon>
        <taxon>Pentapetalae</taxon>
        <taxon>rosids</taxon>
        <taxon>malvids</taxon>
        <taxon>Myrtales</taxon>
        <taxon>Melastomataceae</taxon>
        <taxon>Melastomatoideae</taxon>
        <taxon>Melastomateae</taxon>
        <taxon>Melastoma</taxon>
    </lineage>
</organism>
<dbReference type="EMBL" id="CM042885">
    <property type="protein sequence ID" value="KAI4364308.1"/>
    <property type="molecule type" value="Genomic_DNA"/>
</dbReference>
<keyword evidence="2" id="KW-1185">Reference proteome</keyword>